<organism evidence="4">
    <name type="scientific">Pongo abelii</name>
    <name type="common">Sumatran orangutan</name>
    <name type="synonym">Pongo pygmaeus abelii</name>
    <dbReference type="NCBI Taxonomy" id="9601"/>
    <lineage>
        <taxon>Eukaryota</taxon>
        <taxon>Metazoa</taxon>
        <taxon>Chordata</taxon>
        <taxon>Craniata</taxon>
        <taxon>Vertebrata</taxon>
        <taxon>Euteleostomi</taxon>
        <taxon>Mammalia</taxon>
        <taxon>Eutheria</taxon>
        <taxon>Euarchontoglires</taxon>
        <taxon>Primates</taxon>
        <taxon>Haplorrhini</taxon>
        <taxon>Catarrhini</taxon>
        <taxon>Hominidae</taxon>
        <taxon>Pongo</taxon>
    </lineage>
</organism>
<proteinExistence type="predicted"/>
<evidence type="ECO:0000313" key="4">
    <source>
        <dbReference type="EMBL" id="PNJ58522.1"/>
    </source>
</evidence>
<feature type="compositionally biased region" description="Low complexity" evidence="1">
    <location>
        <begin position="32"/>
        <end position="46"/>
    </location>
</feature>
<evidence type="ECO:0000313" key="3">
    <source>
        <dbReference type="EMBL" id="PNJ58520.1"/>
    </source>
</evidence>
<feature type="signal peptide" evidence="2">
    <location>
        <begin position="1"/>
        <end position="18"/>
    </location>
</feature>
<name>A0A2J8VLY5_PONAB</name>
<accession>A0A2J8VLY5</accession>
<evidence type="ECO:0000256" key="1">
    <source>
        <dbReference type="SAM" id="MobiDB-lite"/>
    </source>
</evidence>
<gene>
    <name evidence="4" type="ORF">CR201_G0017936</name>
</gene>
<reference evidence="4" key="1">
    <citation type="submission" date="2017-12" db="EMBL/GenBank/DDBJ databases">
        <title>High-resolution comparative analysis of great ape genomes.</title>
        <authorList>
            <person name="Pollen A."/>
            <person name="Hastie A."/>
            <person name="Hormozdiari F."/>
            <person name="Dougherty M."/>
            <person name="Liu R."/>
            <person name="Chaisson M."/>
            <person name="Hoppe E."/>
            <person name="Hill C."/>
            <person name="Pang A."/>
            <person name="Hillier L."/>
            <person name="Baker C."/>
            <person name="Armstrong J."/>
            <person name="Shendure J."/>
            <person name="Paten B."/>
            <person name="Wilson R."/>
            <person name="Chao H."/>
            <person name="Schneider V."/>
            <person name="Ventura M."/>
            <person name="Kronenberg Z."/>
            <person name="Murali S."/>
            <person name="Gordon D."/>
            <person name="Cantsilieris S."/>
            <person name="Munson K."/>
            <person name="Nelson B."/>
            <person name="Raja A."/>
            <person name="Underwood J."/>
            <person name="Diekhans M."/>
            <person name="Fiddes I."/>
            <person name="Haussler D."/>
            <person name="Eichler E."/>
        </authorList>
    </citation>
    <scope>NUCLEOTIDE SEQUENCE [LARGE SCALE GENOMIC DNA]</scope>
    <source>
        <strain evidence="4">Susie</strain>
    </source>
</reference>
<keyword evidence="2" id="KW-0732">Signal</keyword>
<dbReference type="EMBL" id="NDHI03003416">
    <property type="protein sequence ID" value="PNJ58520.1"/>
    <property type="molecule type" value="Genomic_DNA"/>
</dbReference>
<comment type="caution">
    <text evidence="4">The sequence shown here is derived from an EMBL/GenBank/DDBJ whole genome shotgun (WGS) entry which is preliminary data.</text>
</comment>
<dbReference type="EMBL" id="NDHI03003416">
    <property type="protein sequence ID" value="PNJ58522.1"/>
    <property type="molecule type" value="Genomic_DNA"/>
</dbReference>
<dbReference type="AlphaFoldDB" id="A0A2J8VLY5"/>
<feature type="chain" id="PRO_5014560681" evidence="2">
    <location>
        <begin position="19"/>
        <end position="52"/>
    </location>
</feature>
<sequence>MWRLTSLLLFVATWGISGTPAPLGAADPQTCQLLPGGTPSQQPGTGVHRGDL</sequence>
<feature type="region of interest" description="Disordered" evidence="1">
    <location>
        <begin position="27"/>
        <end position="52"/>
    </location>
</feature>
<protein>
    <submittedName>
        <fullName evidence="3">PROC isoform 6</fullName>
    </submittedName>
    <submittedName>
        <fullName evidence="4">PROC isoform 8</fullName>
    </submittedName>
</protein>
<evidence type="ECO:0000256" key="2">
    <source>
        <dbReference type="SAM" id="SignalP"/>
    </source>
</evidence>